<dbReference type="Pfam" id="PF06985">
    <property type="entry name" value="HET"/>
    <property type="match status" value="1"/>
</dbReference>
<evidence type="ECO:0000313" key="3">
    <source>
        <dbReference type="Proteomes" id="UP000800093"/>
    </source>
</evidence>
<accession>A0A9P4NB52</accession>
<gene>
    <name evidence="2" type="ORF">CC78DRAFT_485815</name>
</gene>
<evidence type="ECO:0000259" key="1">
    <source>
        <dbReference type="Pfam" id="PF06985"/>
    </source>
</evidence>
<proteinExistence type="predicted"/>
<evidence type="ECO:0000313" key="2">
    <source>
        <dbReference type="EMBL" id="KAF2270026.1"/>
    </source>
</evidence>
<sequence>MPCSACNDLDFSYDAHSSRFHEVQFSRLATTAGQGCPSCCIIRDGITTILGIADYGLVEINRSILMKLEDERHTYPLYVYVEAQSENKVQLDFYTDDERVRKKWPLIPIAPHISADSSSKACLGQASKWLDHCMNAHSGCFPETYTATTLPSRVIAVGNATQNPCLYETVPGETGTYAALSYCWGKTRAFTTTSSTFQDRKFGFPLESLPKTCRDAVIVARALQIEYVWIDSLAIVQDSKEDWEKEAAKMCSVYSNAVVTFAALDSPDSETGLFVSELPRRTASLACTLDDGTTGNVYVRKHYSRLKLGFLHADHTEPYSTDYGGILQTRGWTLQELTLSPRVLWFSSWELGWSCRVETACECEPIPTSALMKRGAGRLTTVPQENEKEDWLTMWRSFVQVFTRRSLTHQTDRLPALAGLAAAMEMRIGGRYLAGLWEKECEKNLLWMTNWFILPSPQDAPQFSAIGEDYGPSWSWASVVGPIWFLSVVVKPRFRILWKVLSIKFTPSSSNKFGPGCGTLILEVLLLTLSISDDGYFVVPTESGFAYLSDTANSWFPDRIDPQDVNTLAERELYFAFAGVLINNMKSDKEKHTDFAGLVIERVGEGVYRRVGLVENEFETDVCEGSWYDWESRGKYEVIKIR</sequence>
<name>A0A9P4NB52_9PLEO</name>
<dbReference type="InterPro" id="IPR010730">
    <property type="entry name" value="HET"/>
</dbReference>
<dbReference type="EMBL" id="ML986580">
    <property type="protein sequence ID" value="KAF2270026.1"/>
    <property type="molecule type" value="Genomic_DNA"/>
</dbReference>
<feature type="domain" description="Heterokaryon incompatibility" evidence="1">
    <location>
        <begin position="177"/>
        <end position="336"/>
    </location>
</feature>
<dbReference type="PANTHER" id="PTHR33112">
    <property type="entry name" value="DOMAIN PROTEIN, PUTATIVE-RELATED"/>
    <property type="match status" value="1"/>
</dbReference>
<protein>
    <submittedName>
        <fullName evidence="2">HET-domain-containing protein</fullName>
    </submittedName>
</protein>
<reference evidence="3" key="1">
    <citation type="journal article" date="2020" name="Stud. Mycol.">
        <title>101 Dothideomycetes genomes: A test case for predicting lifestyles and emergence of pathogens.</title>
        <authorList>
            <person name="Haridas S."/>
            <person name="Albert R."/>
            <person name="Binder M."/>
            <person name="Bloem J."/>
            <person name="LaButti K."/>
            <person name="Salamov A."/>
            <person name="Andreopoulos B."/>
            <person name="Baker S."/>
            <person name="Barry K."/>
            <person name="Bills G."/>
            <person name="Bluhm B."/>
            <person name="Cannon C."/>
            <person name="Castanera R."/>
            <person name="Culley D."/>
            <person name="Daum C."/>
            <person name="Ezra D."/>
            <person name="Gonzalez J."/>
            <person name="Henrissat B."/>
            <person name="Kuo A."/>
            <person name="Liang C."/>
            <person name="Lipzen A."/>
            <person name="Lutzoni F."/>
            <person name="Magnuson J."/>
            <person name="Mondo S."/>
            <person name="Nolan M."/>
            <person name="Ohm R."/>
            <person name="Pangilinan J."/>
            <person name="Park H.-J."/>
            <person name="Ramirez L."/>
            <person name="Alfaro M."/>
            <person name="Sun H."/>
            <person name="Tritt A."/>
            <person name="Yoshinaga Y."/>
            <person name="Zwiers L.-H."/>
            <person name="Turgeon B."/>
            <person name="Goodwin S."/>
            <person name="Spatafora J."/>
            <person name="Crous P."/>
            <person name="Grigoriev I."/>
        </authorList>
    </citation>
    <scope>NUCLEOTIDE SEQUENCE [LARGE SCALE GENOMIC DNA]</scope>
    <source>
        <strain evidence="3">CBS 304.66</strain>
    </source>
</reference>
<dbReference type="OrthoDB" id="3486565at2759"/>
<organism evidence="2 3">
    <name type="scientific">Lojkania enalia</name>
    <dbReference type="NCBI Taxonomy" id="147567"/>
    <lineage>
        <taxon>Eukaryota</taxon>
        <taxon>Fungi</taxon>
        <taxon>Dikarya</taxon>
        <taxon>Ascomycota</taxon>
        <taxon>Pezizomycotina</taxon>
        <taxon>Dothideomycetes</taxon>
        <taxon>Pleosporomycetidae</taxon>
        <taxon>Pleosporales</taxon>
        <taxon>Pleosporales incertae sedis</taxon>
        <taxon>Lojkania</taxon>
    </lineage>
</organism>
<comment type="caution">
    <text evidence="2">The sequence shown here is derived from an EMBL/GenBank/DDBJ whole genome shotgun (WGS) entry which is preliminary data.</text>
</comment>
<dbReference type="Proteomes" id="UP000800093">
    <property type="component" value="Unassembled WGS sequence"/>
</dbReference>
<dbReference type="PANTHER" id="PTHR33112:SF16">
    <property type="entry name" value="HETEROKARYON INCOMPATIBILITY DOMAIN-CONTAINING PROTEIN"/>
    <property type="match status" value="1"/>
</dbReference>
<keyword evidence="3" id="KW-1185">Reference proteome</keyword>
<dbReference type="AlphaFoldDB" id="A0A9P4NB52"/>